<dbReference type="InterPro" id="IPR040213">
    <property type="entry name" value="GIR2-like"/>
</dbReference>
<dbReference type="SMART" id="SM00591">
    <property type="entry name" value="RWD"/>
    <property type="match status" value="1"/>
</dbReference>
<feature type="coiled-coil region" evidence="1">
    <location>
        <begin position="130"/>
        <end position="189"/>
    </location>
</feature>
<keyword evidence="1" id="KW-0175">Coiled coil</keyword>
<keyword evidence="3" id="KW-1185">Reference proteome</keyword>
<dbReference type="AlphaFoldDB" id="A0A0K0E7H7"/>
<dbReference type="Pfam" id="PF05773">
    <property type="entry name" value="RWD"/>
    <property type="match status" value="1"/>
</dbReference>
<organism evidence="4">
    <name type="scientific">Strongyloides stercoralis</name>
    <name type="common">Threadworm</name>
    <dbReference type="NCBI Taxonomy" id="6248"/>
    <lineage>
        <taxon>Eukaryota</taxon>
        <taxon>Metazoa</taxon>
        <taxon>Ecdysozoa</taxon>
        <taxon>Nematoda</taxon>
        <taxon>Chromadorea</taxon>
        <taxon>Rhabditida</taxon>
        <taxon>Tylenchina</taxon>
        <taxon>Panagrolaimomorpha</taxon>
        <taxon>Strongyloidoidea</taxon>
        <taxon>Strongyloididae</taxon>
        <taxon>Strongyloides</taxon>
    </lineage>
</organism>
<dbReference type="CDD" id="cd23823">
    <property type="entry name" value="RWD_GCN2"/>
    <property type="match status" value="1"/>
</dbReference>
<protein>
    <submittedName>
        <fullName evidence="4 5">RWD domain-containing protein</fullName>
    </submittedName>
</protein>
<dbReference type="SUPFAM" id="SSF54495">
    <property type="entry name" value="UBC-like"/>
    <property type="match status" value="1"/>
</dbReference>
<dbReference type="Proteomes" id="UP000035681">
    <property type="component" value="Unplaced"/>
</dbReference>
<evidence type="ECO:0000313" key="4">
    <source>
        <dbReference type="WBParaSite" id="SSTP_0000545300.1"/>
    </source>
</evidence>
<name>A0A0K0E7H7_STRER</name>
<proteinExistence type="predicted"/>
<evidence type="ECO:0000313" key="5">
    <source>
        <dbReference type="WBParaSite" id="TCONS_00001653.p1"/>
    </source>
</evidence>
<feature type="domain" description="RWD" evidence="2">
    <location>
        <begin position="15"/>
        <end position="128"/>
    </location>
</feature>
<evidence type="ECO:0000313" key="3">
    <source>
        <dbReference type="Proteomes" id="UP000035681"/>
    </source>
</evidence>
<dbReference type="PANTHER" id="PTHR12292">
    <property type="entry name" value="RWD DOMAIN-CONTAINING PROTEIN"/>
    <property type="match status" value="1"/>
</dbReference>
<dbReference type="Pfam" id="PF16543">
    <property type="entry name" value="DFRP_C"/>
    <property type="match status" value="1"/>
</dbReference>
<sequence length="256" mass="29025">MVDEQAEYHLSSQELEIEALEAIYQDEMEVLCSKYPNIAIKFTLHSHGEGIVDAHEAVDPFDTVMIIKFPAEYPDALPEIEISNLDGLFDEERIGKIVDDLKVIAEENIGMTMSYTLICGLQEIIGQLTKELKKRKEDEFEAKLRAAEEEEKLIVEGTPVTVKSFREWNKKFMEEIRELRDAQQKAKEAALAGKLTGKQQFMKDSSLFNSDLSILANELPDEEGILSNKGEETVDIDESLFDANDEELELLSSDED</sequence>
<dbReference type="InterPro" id="IPR016135">
    <property type="entry name" value="UBQ-conjugating_enzyme/RWD"/>
</dbReference>
<dbReference type="WBParaSite" id="TCONS_00001653.p1">
    <property type="protein sequence ID" value="TCONS_00001653.p1"/>
    <property type="gene ID" value="XLOC_001532"/>
</dbReference>
<evidence type="ECO:0000259" key="2">
    <source>
        <dbReference type="PROSITE" id="PS50908"/>
    </source>
</evidence>
<dbReference type="InterPro" id="IPR032378">
    <property type="entry name" value="ZC3H15/TMA46_C"/>
</dbReference>
<evidence type="ECO:0000256" key="1">
    <source>
        <dbReference type="SAM" id="Coils"/>
    </source>
</evidence>
<accession>A0A0K0E7H7</accession>
<reference evidence="4" key="1">
    <citation type="submission" date="2015-08" db="UniProtKB">
        <authorList>
            <consortium name="WormBaseParasite"/>
        </authorList>
    </citation>
    <scope>IDENTIFICATION</scope>
</reference>
<dbReference type="Gene3D" id="3.10.110.10">
    <property type="entry name" value="Ubiquitin Conjugating Enzyme"/>
    <property type="match status" value="1"/>
</dbReference>
<dbReference type="STRING" id="6248.A0A0K0E7H7"/>
<dbReference type="PROSITE" id="PS50908">
    <property type="entry name" value="RWD"/>
    <property type="match status" value="1"/>
</dbReference>
<dbReference type="WBParaSite" id="SSTP_0000545300.1">
    <property type="protein sequence ID" value="SSTP_0000545300.1"/>
    <property type="gene ID" value="SSTP_0000545300"/>
</dbReference>
<dbReference type="InterPro" id="IPR006575">
    <property type="entry name" value="RWD_dom"/>
</dbReference>